<accession>A0A6J5XW24</accession>
<name>A0A6J5XW24_PRUAR</name>
<protein>
    <submittedName>
        <fullName evidence="1">Uncharacterized protein</fullName>
    </submittedName>
</protein>
<evidence type="ECO:0000313" key="1">
    <source>
        <dbReference type="EMBL" id="CAB4316433.1"/>
    </source>
</evidence>
<sequence length="95" mass="10574">MQQTSTSIDPSCMSVWIYLSNEDQDKLHCFLLCTDSGVPLWQGLCSAIYKDDLMDLLTKAAITCNVIDSFGETLQTGIINDASLKHNSLMMITYC</sequence>
<gene>
    <name evidence="1" type="ORF">ORAREDHAP_LOCUS41883</name>
</gene>
<dbReference type="Proteomes" id="UP000507245">
    <property type="component" value="Unassembled WGS sequence"/>
</dbReference>
<reference evidence="2" key="1">
    <citation type="journal article" date="2020" name="Genome Biol.">
        <title>Gamete binning: chromosome-level and haplotype-resolved genome assembly enabled by high-throughput single-cell sequencing of gamete genomes.</title>
        <authorList>
            <person name="Campoy J.A."/>
            <person name="Sun H."/>
            <person name="Goel M."/>
            <person name="Jiao W.-B."/>
            <person name="Folz-Donahue K."/>
            <person name="Wang N."/>
            <person name="Rubio M."/>
            <person name="Liu C."/>
            <person name="Kukat C."/>
            <person name="Ruiz D."/>
            <person name="Huettel B."/>
            <person name="Schneeberger K."/>
        </authorList>
    </citation>
    <scope>NUCLEOTIDE SEQUENCE [LARGE SCALE GENOMIC DNA]</scope>
    <source>
        <strain evidence="2">cv. Rojo Pasion</strain>
    </source>
</reference>
<evidence type="ECO:0000313" key="2">
    <source>
        <dbReference type="Proteomes" id="UP000507245"/>
    </source>
</evidence>
<organism evidence="1 2">
    <name type="scientific">Prunus armeniaca</name>
    <name type="common">Apricot</name>
    <name type="synonym">Armeniaca vulgaris</name>
    <dbReference type="NCBI Taxonomy" id="36596"/>
    <lineage>
        <taxon>Eukaryota</taxon>
        <taxon>Viridiplantae</taxon>
        <taxon>Streptophyta</taxon>
        <taxon>Embryophyta</taxon>
        <taxon>Tracheophyta</taxon>
        <taxon>Spermatophyta</taxon>
        <taxon>Magnoliopsida</taxon>
        <taxon>eudicotyledons</taxon>
        <taxon>Gunneridae</taxon>
        <taxon>Pentapetalae</taxon>
        <taxon>rosids</taxon>
        <taxon>fabids</taxon>
        <taxon>Rosales</taxon>
        <taxon>Rosaceae</taxon>
        <taxon>Amygdaloideae</taxon>
        <taxon>Amygdaleae</taxon>
        <taxon>Prunus</taxon>
    </lineage>
</organism>
<keyword evidence="2" id="KW-1185">Reference proteome</keyword>
<dbReference type="EMBL" id="CAEKKB010000007">
    <property type="protein sequence ID" value="CAB4316433.1"/>
    <property type="molecule type" value="Genomic_DNA"/>
</dbReference>
<dbReference type="AlphaFoldDB" id="A0A6J5XW24"/>
<proteinExistence type="predicted"/>